<dbReference type="AlphaFoldDB" id="A0A8D8M7K7"/>
<protein>
    <submittedName>
        <fullName evidence="1">Uncharacterized protein</fullName>
    </submittedName>
</protein>
<dbReference type="EMBL" id="HBUF01044870">
    <property type="protein sequence ID" value="CAG6619085.1"/>
    <property type="molecule type" value="Transcribed_RNA"/>
</dbReference>
<reference evidence="1" key="1">
    <citation type="submission" date="2021-05" db="EMBL/GenBank/DDBJ databases">
        <authorList>
            <person name="Alioto T."/>
            <person name="Alioto T."/>
            <person name="Gomez Garrido J."/>
        </authorList>
    </citation>
    <scope>NUCLEOTIDE SEQUENCE</scope>
</reference>
<dbReference type="EMBL" id="HBUF01044872">
    <property type="protein sequence ID" value="CAG6619091.1"/>
    <property type="molecule type" value="Transcribed_RNA"/>
</dbReference>
<organism evidence="1">
    <name type="scientific">Cacopsylla melanoneura</name>
    <dbReference type="NCBI Taxonomy" id="428564"/>
    <lineage>
        <taxon>Eukaryota</taxon>
        <taxon>Metazoa</taxon>
        <taxon>Ecdysozoa</taxon>
        <taxon>Arthropoda</taxon>
        <taxon>Hexapoda</taxon>
        <taxon>Insecta</taxon>
        <taxon>Pterygota</taxon>
        <taxon>Neoptera</taxon>
        <taxon>Paraneoptera</taxon>
        <taxon>Hemiptera</taxon>
        <taxon>Sternorrhyncha</taxon>
        <taxon>Psylloidea</taxon>
        <taxon>Psyllidae</taxon>
        <taxon>Psyllinae</taxon>
        <taxon>Cacopsylla</taxon>
    </lineage>
</organism>
<name>A0A8D8M7K7_9HEMI</name>
<evidence type="ECO:0000313" key="1">
    <source>
        <dbReference type="EMBL" id="CAG6619082.1"/>
    </source>
</evidence>
<dbReference type="EMBL" id="HBUF01044869">
    <property type="protein sequence ID" value="CAG6619082.1"/>
    <property type="molecule type" value="Transcribed_RNA"/>
</dbReference>
<proteinExistence type="predicted"/>
<sequence>MILIATSFPVGTCLASLTLAKFPFPIVLSSLYLPMWGSSRSRRDDSRLDDMRRDELMLFSLPSGMTSTRGFSCARRGGCCSRLAVVVAVLGMGAVEAFSFSGGGV</sequence>
<accession>A0A8D8M7K7</accession>
<dbReference type="EMBL" id="HBUF01044871">
    <property type="protein sequence ID" value="CAG6619088.1"/>
    <property type="molecule type" value="Transcribed_RNA"/>
</dbReference>